<dbReference type="EMBL" id="LAZR01017093">
    <property type="protein sequence ID" value="KKM01823.1"/>
    <property type="molecule type" value="Genomic_DNA"/>
</dbReference>
<comment type="caution">
    <text evidence="1">The sequence shown here is derived from an EMBL/GenBank/DDBJ whole genome shotgun (WGS) entry which is preliminary data.</text>
</comment>
<dbReference type="AlphaFoldDB" id="A0A0F9JSA4"/>
<gene>
    <name evidence="1" type="ORF">LCGC14_1790600</name>
</gene>
<sequence length="254" mass="30565">RQKEKNNDYTYIYKKYIKFWKDLASKGDELGLHVHLIEKQKDLWVQSINDDDNIITLEEIIKEWQNLIKIDSIRMGYCYNSNKIMKLLEEYNFKIDSSSLPKRKMEERQCFDWLESPKFPFHPSKETASKVNYKVPAKVHYNILEVPFTIFLSKLEDDPKPVYRYINLSFHPHIIKNVIKDIVKNYPIIHSVSHFFEFIPRFNLDKKENLLIAFNKDALVQNLYNIIKACKEINRSYRFLCISELIEYKDIIEK</sequence>
<accession>A0A0F9JSA4</accession>
<proteinExistence type="predicted"/>
<protein>
    <recommendedName>
        <fullName evidence="2">NodB homology domain-containing protein</fullName>
    </recommendedName>
</protein>
<feature type="non-terminal residue" evidence="1">
    <location>
        <position position="1"/>
    </location>
</feature>
<dbReference type="Gene3D" id="3.20.20.370">
    <property type="entry name" value="Glycoside hydrolase/deacetylase"/>
    <property type="match status" value="1"/>
</dbReference>
<name>A0A0F9JSA4_9ZZZZ</name>
<reference evidence="1" key="1">
    <citation type="journal article" date="2015" name="Nature">
        <title>Complex archaea that bridge the gap between prokaryotes and eukaryotes.</title>
        <authorList>
            <person name="Spang A."/>
            <person name="Saw J.H."/>
            <person name="Jorgensen S.L."/>
            <person name="Zaremba-Niedzwiedzka K."/>
            <person name="Martijn J."/>
            <person name="Lind A.E."/>
            <person name="van Eijk R."/>
            <person name="Schleper C."/>
            <person name="Guy L."/>
            <person name="Ettema T.J."/>
        </authorList>
    </citation>
    <scope>NUCLEOTIDE SEQUENCE</scope>
</reference>
<evidence type="ECO:0000313" key="1">
    <source>
        <dbReference type="EMBL" id="KKM01823.1"/>
    </source>
</evidence>
<organism evidence="1">
    <name type="scientific">marine sediment metagenome</name>
    <dbReference type="NCBI Taxonomy" id="412755"/>
    <lineage>
        <taxon>unclassified sequences</taxon>
        <taxon>metagenomes</taxon>
        <taxon>ecological metagenomes</taxon>
    </lineage>
</organism>
<evidence type="ECO:0008006" key="2">
    <source>
        <dbReference type="Google" id="ProtNLM"/>
    </source>
</evidence>